<name>A0A5E4LNX7_9ARCH</name>
<evidence type="ECO:0000313" key="3">
    <source>
        <dbReference type="Proteomes" id="UP000789941"/>
    </source>
</evidence>
<sequence>MKAFIIAGGEGTRLRPYTYTLPKPMLPVGGKPIIHYVLEHLKSSGVKEVVLAVGYLHEKISDYFSDGQKFGMKITYAVEKEALGTAGSILASKEHPKEPFFVVMGDAIMDLDLKALADAHKKSGAIATVALLKYKTKIPYGVANVNNGFIVQFQEKPELENYINIGIYVLSPEIFNFIKEKEDFAKDVFPRLLSKGKKIAAFKVEKGVWVDIGRLEEYEKLKDGKEIARMLGKI</sequence>
<dbReference type="InterPro" id="IPR005835">
    <property type="entry name" value="NTP_transferase_dom"/>
</dbReference>
<dbReference type="EMBL" id="CABMJJ010000007">
    <property type="protein sequence ID" value="VVC03211.1"/>
    <property type="molecule type" value="Genomic_DNA"/>
</dbReference>
<dbReference type="EC" id="2.7.7.9" evidence="2"/>
<evidence type="ECO:0000259" key="1">
    <source>
        <dbReference type="Pfam" id="PF00483"/>
    </source>
</evidence>
<dbReference type="SUPFAM" id="SSF53448">
    <property type="entry name" value="Nucleotide-diphospho-sugar transferases"/>
    <property type="match status" value="1"/>
</dbReference>
<feature type="domain" description="Nucleotidyl transferase" evidence="1">
    <location>
        <begin position="2"/>
        <end position="221"/>
    </location>
</feature>
<dbReference type="GO" id="GO:0003983">
    <property type="term" value="F:UTP:glucose-1-phosphate uridylyltransferase activity"/>
    <property type="evidence" value="ECO:0007669"/>
    <property type="project" value="UniProtKB-EC"/>
</dbReference>
<keyword evidence="2" id="KW-0808">Transferase</keyword>
<protein>
    <submittedName>
        <fullName evidence="2">UTP--glucose-1-phosphate uridylyltransferase AglF</fullName>
        <ecNumber evidence="2">2.7.7.9</ecNumber>
    </submittedName>
</protein>
<dbReference type="AlphaFoldDB" id="A0A5E4LNX7"/>
<dbReference type="Pfam" id="PF00483">
    <property type="entry name" value="NTP_transferase"/>
    <property type="match status" value="1"/>
</dbReference>
<accession>A0A5E4LNX7</accession>
<organism evidence="2 3">
    <name type="scientific">Candidatus Bilamarchaeum dharawalense</name>
    <dbReference type="NCBI Taxonomy" id="2885759"/>
    <lineage>
        <taxon>Archaea</taxon>
        <taxon>Candidatus Micrarchaeota</taxon>
        <taxon>Candidatus Micrarchaeia</taxon>
        <taxon>Candidatus Anstonellales</taxon>
        <taxon>Candidatus Bilamarchaeaceae</taxon>
        <taxon>Candidatus Bilamarchaeum</taxon>
    </lineage>
</organism>
<dbReference type="Gene3D" id="3.90.550.10">
    <property type="entry name" value="Spore Coat Polysaccharide Biosynthesis Protein SpsA, Chain A"/>
    <property type="match status" value="1"/>
</dbReference>
<dbReference type="PANTHER" id="PTHR22572">
    <property type="entry name" value="SUGAR-1-PHOSPHATE GUANYL TRANSFERASE"/>
    <property type="match status" value="1"/>
</dbReference>
<dbReference type="Proteomes" id="UP000789941">
    <property type="component" value="Unassembled WGS sequence"/>
</dbReference>
<dbReference type="CDD" id="cd04181">
    <property type="entry name" value="NTP_transferase"/>
    <property type="match status" value="1"/>
</dbReference>
<evidence type="ECO:0000313" key="2">
    <source>
        <dbReference type="EMBL" id="VVC03211.1"/>
    </source>
</evidence>
<dbReference type="InterPro" id="IPR029044">
    <property type="entry name" value="Nucleotide-diphossugar_trans"/>
</dbReference>
<dbReference type="InterPro" id="IPR050486">
    <property type="entry name" value="Mannose-1P_guanyltransferase"/>
</dbReference>
<gene>
    <name evidence="2" type="primary">aglF</name>
    <name evidence="2" type="ORF">LFW2832_00231</name>
</gene>
<keyword evidence="2" id="KW-0548">Nucleotidyltransferase</keyword>
<reference evidence="2 3" key="1">
    <citation type="submission" date="2019-08" db="EMBL/GenBank/DDBJ databases">
        <authorList>
            <person name="Vazquez-Campos X."/>
        </authorList>
    </citation>
    <scope>NUCLEOTIDE SEQUENCE [LARGE SCALE GENOMIC DNA]</scope>
    <source>
        <strain evidence="2">LFW-283_2</strain>
    </source>
</reference>
<comment type="caution">
    <text evidence="2">The sequence shown here is derived from an EMBL/GenBank/DDBJ whole genome shotgun (WGS) entry which is preliminary data.</text>
</comment>
<proteinExistence type="predicted"/>